<accession>A0A058ZX81</accession>
<dbReference type="InParanoid" id="A0A058ZX81"/>
<proteinExistence type="predicted"/>
<reference evidence="1" key="2">
    <citation type="journal article" date="2014" name="Nature">
        <title>The genome of Eucalyptus grandis.</title>
        <authorList>
            <person name="Myburg A.A."/>
            <person name="Grattapaglia D."/>
            <person name="Tuskan G.A."/>
            <person name="Hellsten U."/>
            <person name="Hayes R.D."/>
            <person name="Grimwood J."/>
            <person name="Jenkins J."/>
            <person name="Lindquist E."/>
            <person name="Tice H."/>
            <person name="Bauer D."/>
            <person name="Goodstein D.M."/>
            <person name="Dubchak I."/>
            <person name="Poliakov A."/>
            <person name="Mizrachi E."/>
            <person name="Kullan A.R."/>
            <person name="Hussey S.G."/>
            <person name="Pinard D."/>
            <person name="van der Merwe K."/>
            <person name="Singh P."/>
            <person name="van Jaarsveld I."/>
            <person name="Silva-Junior O.B."/>
            <person name="Togawa R.C."/>
            <person name="Pappas M.R."/>
            <person name="Faria D.A."/>
            <person name="Sansaloni C.P."/>
            <person name="Petroli C.D."/>
            <person name="Yang X."/>
            <person name="Ranjan P."/>
            <person name="Tschaplinski T.J."/>
            <person name="Ye C.Y."/>
            <person name="Li T."/>
            <person name="Sterck L."/>
            <person name="Vanneste K."/>
            <person name="Murat F."/>
            <person name="Soler M."/>
            <person name="Clemente H.S."/>
            <person name="Saidi N."/>
            <person name="Cassan-Wang H."/>
            <person name="Dunand C."/>
            <person name="Hefer C.A."/>
            <person name="Bornberg-Bauer E."/>
            <person name="Kersting A.R."/>
            <person name="Vining K."/>
            <person name="Amarasinghe V."/>
            <person name="Ranik M."/>
            <person name="Naithani S."/>
            <person name="Elser J."/>
            <person name="Boyd A.E."/>
            <person name="Liston A."/>
            <person name="Spatafora J.W."/>
            <person name="Dharmwardhana P."/>
            <person name="Raja R."/>
            <person name="Sullivan C."/>
            <person name="Romanel E."/>
            <person name="Alves-Ferreira M."/>
            <person name="Kulheim C."/>
            <person name="Foley W."/>
            <person name="Carocha V."/>
            <person name="Paiva J."/>
            <person name="Kudrna D."/>
            <person name="Brommonschenkel S.H."/>
            <person name="Pasquali G."/>
            <person name="Byrne M."/>
            <person name="Rigault P."/>
            <person name="Tibbits J."/>
            <person name="Spokevicius A."/>
            <person name="Jones R.C."/>
            <person name="Steane D.A."/>
            <person name="Vaillancourt R.E."/>
            <person name="Potts B.M."/>
            <person name="Joubert F."/>
            <person name="Barry K."/>
            <person name="Pappas G.J."/>
            <person name="Strauss S.H."/>
            <person name="Jaiswal P."/>
            <person name="Grima-Pettenati J."/>
            <person name="Salse J."/>
            <person name="Van de Peer Y."/>
            <person name="Rokhsar D.S."/>
            <person name="Schmutz J."/>
        </authorList>
    </citation>
    <scope>NUCLEOTIDE SEQUENCE</scope>
    <source>
        <tissue evidence="1">Leaf extractions</tissue>
    </source>
</reference>
<protein>
    <submittedName>
        <fullName evidence="2">Uncharacterized protein</fullName>
    </submittedName>
</protein>
<evidence type="ECO:0000313" key="1">
    <source>
        <dbReference type="EMBL" id="KAK2633095.1"/>
    </source>
</evidence>
<reference evidence="1" key="3">
    <citation type="submission" date="2023-04" db="EMBL/GenBank/DDBJ databases">
        <title>WGS assembly of Eucalyptus grandis.</title>
        <authorList>
            <person name="Myburg A."/>
            <person name="Grattapaglia D."/>
            <person name="Tuskan G."/>
            <person name="Hellsten U."/>
            <person name="Hayes R."/>
            <person name="Grimwood J."/>
            <person name="Jenkins J."/>
            <person name="Lindquist E."/>
            <person name="Tice H."/>
            <person name="Bauer D."/>
            <person name="Goodstein D."/>
            <person name="Dubchak I."/>
            <person name="Poliakov A."/>
            <person name="Mizrachi E."/>
            <person name="Kullan A."/>
            <person name="Hussey S."/>
            <person name="Pinard D."/>
            <person name="Van D."/>
            <person name="Singh P."/>
            <person name="Van J."/>
            <person name="Silva-Junior O."/>
            <person name="Togawa R."/>
            <person name="Pappas M."/>
            <person name="Faria D."/>
            <person name="Sansaloni C."/>
            <person name="Petroli C."/>
            <person name="Yang X."/>
            <person name="Ranjan P."/>
            <person name="Tschaplinski T."/>
            <person name="Ye C."/>
            <person name="Li T."/>
            <person name="Sterck L."/>
            <person name="Vanneste K."/>
            <person name="Murat F."/>
            <person name="Soler M."/>
            <person name="Clemente H."/>
            <person name="Saidi N."/>
            <person name="Cassan-Wang H."/>
            <person name="Dunand C."/>
            <person name="Hefer C."/>
            <person name="Bornberg-Bauer E."/>
            <person name="Kersting A."/>
            <person name="Vining K."/>
            <person name="Amarasinghe V."/>
            <person name="Ranik M."/>
            <person name="Naithani S."/>
            <person name="Elser J."/>
            <person name="Boyd A."/>
            <person name="Liston A."/>
            <person name="Spatafora J."/>
            <person name="Dharmwardhana P."/>
            <person name="Raja R."/>
            <person name="Sullivan C."/>
            <person name="Romanel E."/>
            <person name="Alves-Ferreira M."/>
            <person name="Kulheim C."/>
            <person name="Foley W."/>
            <person name="Carocha V."/>
            <person name="Paiva J."/>
            <person name="Kudrna D."/>
            <person name="Brommonschenkel S."/>
            <person name="Pasquali G."/>
            <person name="Byrne M."/>
            <person name="Rigault P."/>
            <person name="Tibbits J."/>
            <person name="Spokevicius A."/>
            <person name="Jones R."/>
            <person name="Steane D."/>
            <person name="Vaillancourt R."/>
            <person name="Potts B."/>
            <person name="Joubert F."/>
            <person name="Barry K."/>
            <person name="Pappas G."/>
            <person name="Strauss S."/>
            <person name="Jaiswal P."/>
            <person name="Grima-Pettenati J."/>
            <person name="Salse J."/>
            <person name="Van D."/>
            <person name="Rokhsar D."/>
            <person name="Schmutz J."/>
        </authorList>
    </citation>
    <scope>NUCLEOTIDE SEQUENCE</scope>
    <source>
        <tissue evidence="1">Leaf extractions</tissue>
    </source>
</reference>
<organism evidence="2">
    <name type="scientific">Eucalyptus grandis</name>
    <name type="common">Flooded gum</name>
    <dbReference type="NCBI Taxonomy" id="71139"/>
    <lineage>
        <taxon>Eukaryota</taxon>
        <taxon>Viridiplantae</taxon>
        <taxon>Streptophyta</taxon>
        <taxon>Embryophyta</taxon>
        <taxon>Tracheophyta</taxon>
        <taxon>Spermatophyta</taxon>
        <taxon>Magnoliopsida</taxon>
        <taxon>eudicotyledons</taxon>
        <taxon>Gunneridae</taxon>
        <taxon>Pentapetalae</taxon>
        <taxon>rosids</taxon>
        <taxon>malvids</taxon>
        <taxon>Myrtales</taxon>
        <taxon>Myrtaceae</taxon>
        <taxon>Myrtoideae</taxon>
        <taxon>Eucalypteae</taxon>
        <taxon>Eucalyptus</taxon>
    </lineage>
</organism>
<keyword evidence="3" id="KW-1185">Reference proteome</keyword>
<dbReference type="EMBL" id="KK198788">
    <property type="protein sequence ID" value="KCW45655.1"/>
    <property type="molecule type" value="Genomic_DNA"/>
</dbReference>
<evidence type="ECO:0000313" key="3">
    <source>
        <dbReference type="Proteomes" id="UP000030711"/>
    </source>
</evidence>
<sequence>MQQSRIMHLEVKGLQGQMDKIQTHVAAVVITACNHADYLERTIMSILKCSVKSFLFMRAQGTLHISVPLLLDSSHFPDIRMLLLEG</sequence>
<evidence type="ECO:0000313" key="2">
    <source>
        <dbReference type="EMBL" id="KCW45655.1"/>
    </source>
</evidence>
<reference evidence="1" key="4">
    <citation type="submission" date="2023-07" db="EMBL/GenBank/DDBJ databases">
        <authorList>
            <person name="Myburg A.A."/>
            <person name="Grattapaglia D."/>
            <person name="Tuskan G.A."/>
            <person name="Hellsten U."/>
            <person name="Hayes R.D."/>
            <person name="Grimwood J."/>
            <person name="Jenkins J."/>
            <person name="Lindquist E."/>
            <person name="Tice H."/>
            <person name="Bauer D."/>
            <person name="Goodstein D.M."/>
            <person name="Dubchak I."/>
            <person name="Poliakov A."/>
            <person name="Mizrachi E."/>
            <person name="Kullan A.R."/>
            <person name="Hussey S.G."/>
            <person name="Pinard D."/>
            <person name="Van D.M."/>
            <person name="Singh P."/>
            <person name="Van J.I."/>
            <person name="Silva-Junior O.B."/>
            <person name="Togawa R.C."/>
            <person name="Pappas M.R."/>
            <person name="Faria D.A."/>
            <person name="Sansaloni C.P."/>
            <person name="Petroli C.D."/>
            <person name="Yang X."/>
            <person name="Ranjan P."/>
            <person name="Tschaplinski T.J."/>
            <person name="Ye C.Y."/>
            <person name="Li T."/>
            <person name="Sterck L."/>
            <person name="Vanneste K."/>
            <person name="Murat F."/>
            <person name="Soler M."/>
            <person name="Clemente H.S."/>
            <person name="Saidi N."/>
            <person name="Cassan-Wang H."/>
            <person name="Dunand C."/>
            <person name="Hefer C.A."/>
            <person name="Bornberg-Bauer E."/>
            <person name="Kersting A.R."/>
            <person name="Vining K."/>
            <person name="Amarasinghe V."/>
            <person name="Ranik M."/>
            <person name="Naithani S."/>
            <person name="Elser J."/>
            <person name="Boyd A.E."/>
            <person name="Liston A."/>
            <person name="Spatafora J.W."/>
            <person name="Dharmwardhana P."/>
            <person name="Raja R."/>
            <person name="Sullivan C."/>
            <person name="Romanel E."/>
            <person name="Alves-Ferreira M."/>
            <person name="Kulheim C."/>
            <person name="Foley W."/>
            <person name="Carocha V."/>
            <person name="Paiva J."/>
            <person name="Kudrna D."/>
            <person name="Brommonschenkel S.H."/>
            <person name="Pasquali G."/>
            <person name="Byrne M."/>
            <person name="Rigault P."/>
            <person name="Tibbits J."/>
            <person name="Spokevicius A."/>
            <person name="Jones R.C."/>
            <person name="Steane D.A."/>
            <person name="Vaillancourt R.E."/>
            <person name="Potts B.M."/>
            <person name="Joubert F."/>
            <person name="Barry K."/>
            <person name="Pappas G.J."/>
            <person name="Strauss S.H."/>
            <person name="Jaiswal P."/>
            <person name="Grima-Pettenati J."/>
            <person name="Salse J."/>
            <person name="Van D.P."/>
            <person name="Rokhsar D.S."/>
            <person name="Schmutz J."/>
        </authorList>
    </citation>
    <scope>NUCLEOTIDE SEQUENCE</scope>
    <source>
        <tissue evidence="1">Leaf extractions</tissue>
    </source>
</reference>
<dbReference type="Gramene" id="KCW45655">
    <property type="protein sequence ID" value="KCW45655"/>
    <property type="gene ID" value="EUGRSUZ_L00581"/>
</dbReference>
<reference evidence="2" key="1">
    <citation type="submission" date="2013-07" db="EMBL/GenBank/DDBJ databases">
        <title>The genome of Eucalyptus grandis.</title>
        <authorList>
            <person name="Schmutz J."/>
            <person name="Hayes R."/>
            <person name="Myburg A."/>
            <person name="Tuskan G."/>
            <person name="Grattapaglia D."/>
            <person name="Rokhsar D.S."/>
        </authorList>
    </citation>
    <scope>NUCLEOTIDE SEQUENCE</scope>
    <source>
        <tissue evidence="2">Leaf extractions</tissue>
    </source>
</reference>
<name>A0A058ZX81_EUCGR</name>
<dbReference type="Proteomes" id="UP000030711">
    <property type="component" value="Unassembled WGS sequence"/>
</dbReference>
<gene>
    <name evidence="2" type="ORF">EUGRSUZ_L00581</name>
</gene>
<dbReference type="EMBL" id="MU848276">
    <property type="protein sequence ID" value="KAK2633095.1"/>
    <property type="molecule type" value="Genomic_DNA"/>
</dbReference>
<dbReference type="PROSITE" id="PS51257">
    <property type="entry name" value="PROKAR_LIPOPROTEIN"/>
    <property type="match status" value="1"/>
</dbReference>
<dbReference type="AlphaFoldDB" id="A0A058ZX81"/>